<protein>
    <submittedName>
        <fullName evidence="1">Uncharacterized protein</fullName>
    </submittedName>
</protein>
<comment type="caution">
    <text evidence="1">The sequence shown here is derived from an EMBL/GenBank/DDBJ whole genome shotgun (WGS) entry which is preliminary data.</text>
</comment>
<organism evidence="1 2">
    <name type="scientific">Bacillus pumilus</name>
    <name type="common">Bacillus mesentericus</name>
    <dbReference type="NCBI Taxonomy" id="1408"/>
    <lineage>
        <taxon>Bacteria</taxon>
        <taxon>Bacillati</taxon>
        <taxon>Bacillota</taxon>
        <taxon>Bacilli</taxon>
        <taxon>Bacillales</taxon>
        <taxon>Bacillaceae</taxon>
        <taxon>Bacillus</taxon>
    </lineage>
</organism>
<gene>
    <name evidence="1" type="ORF">CEY02_19110</name>
</gene>
<dbReference type="OrthoDB" id="2924167at2"/>
<proteinExistence type="predicted"/>
<dbReference type="SUPFAM" id="SSF52540">
    <property type="entry name" value="P-loop containing nucleoside triphosphate hydrolases"/>
    <property type="match status" value="1"/>
</dbReference>
<dbReference type="Gene3D" id="3.40.50.300">
    <property type="entry name" value="P-loop containing nucleotide triphosphate hydrolases"/>
    <property type="match status" value="1"/>
</dbReference>
<dbReference type="Proteomes" id="UP000228754">
    <property type="component" value="Unassembled WGS sequence"/>
</dbReference>
<name>A0A2A5INL2_BACPU</name>
<dbReference type="AlphaFoldDB" id="A0A2A5INL2"/>
<accession>A0A2A5INL2</accession>
<evidence type="ECO:0000313" key="1">
    <source>
        <dbReference type="EMBL" id="PCK18311.1"/>
    </source>
</evidence>
<sequence>MLIVLEGCDCCYKSTVAKKLSKELDYKILRGSSFELATGSQDSLYEYCLNLTDHENLIIDRYIYSNLVYATKFPSYTKLGDEQVNNIENKILSKAKLIYLYARPNVIKERLLSRGDQQVNTKDVEPIVKLYNDVIPKSKLHTYSFDTEKYDSDEIVEDIIYLVSEEGS</sequence>
<dbReference type="EMBL" id="NKHG01000119">
    <property type="protein sequence ID" value="PCK18311.1"/>
    <property type="molecule type" value="Genomic_DNA"/>
</dbReference>
<reference evidence="1 2" key="1">
    <citation type="submission" date="2017-06" db="EMBL/GenBank/DDBJ databases">
        <title>Draft Genome Sequence of Bacillus sp Strain 36R Isolated from saline sediment at Atanasia, Sonora, Mexico.</title>
        <authorList>
            <person name="Sanchez Diaz R."/>
            <person name="Quiroz Macias M.E."/>
            <person name="Ibarra Gamez J.C."/>
            <person name="Enciso Ibarra J."/>
            <person name="Gomez Gil B."/>
            <person name="Galaviz Silva L."/>
        </authorList>
    </citation>
    <scope>NUCLEOTIDE SEQUENCE [LARGE SCALE GENOMIC DNA]</scope>
    <source>
        <strain evidence="1 2">36R_ATNSAL</strain>
    </source>
</reference>
<dbReference type="InterPro" id="IPR027417">
    <property type="entry name" value="P-loop_NTPase"/>
</dbReference>
<evidence type="ECO:0000313" key="2">
    <source>
        <dbReference type="Proteomes" id="UP000228754"/>
    </source>
</evidence>